<accession>A0A6I2RS86</accession>
<sequence>MERITNWPVALLRRWLLSAAVGGGFLLAGVAAFFALKDRILLGLSFSLALFTFLRCLSIYRVVSSGAYEVVEGVCVELKHKTFQKQQNVLLMSLDGVEHRLTLDKRTHLRIGNRYRFYFKPADTAYVDGLPQSLRPQDLLLGMEDLGGYCAEQESSSSQQE</sequence>
<dbReference type="Proteomes" id="UP000429811">
    <property type="component" value="Unassembled WGS sequence"/>
</dbReference>
<name>A0A6I2RS86_FLAPL</name>
<comment type="caution">
    <text evidence="3">The sequence shown here is derived from an EMBL/GenBank/DDBJ whole genome shotgun (WGS) entry which is preliminary data.</text>
</comment>
<keyword evidence="1" id="KW-1133">Transmembrane helix</keyword>
<dbReference type="RefSeq" id="WP_131971823.1">
    <property type="nucleotide sequence ID" value="NZ_BAABXT010000001.1"/>
</dbReference>
<evidence type="ECO:0000256" key="1">
    <source>
        <dbReference type="SAM" id="Phobius"/>
    </source>
</evidence>
<reference evidence="2" key="2">
    <citation type="submission" date="2023-01" db="EMBL/GenBank/DDBJ databases">
        <title>Human gut microbiome strain richness.</title>
        <authorList>
            <person name="Chen-Liaw A."/>
        </authorList>
    </citation>
    <scope>NUCLEOTIDE SEQUENCE</scope>
    <source>
        <strain evidence="2">1001287st1_F4_1001285I_161205</strain>
    </source>
</reference>
<dbReference type="AlphaFoldDB" id="A0A6I2RS86"/>
<protein>
    <submittedName>
        <fullName evidence="3">Uncharacterized protein</fullName>
    </submittedName>
</protein>
<evidence type="ECO:0000313" key="3">
    <source>
        <dbReference type="EMBL" id="MSB50094.1"/>
    </source>
</evidence>
<dbReference type="EMBL" id="WKPO01000025">
    <property type="protein sequence ID" value="MSB50094.1"/>
    <property type="molecule type" value="Genomic_DNA"/>
</dbReference>
<organism evidence="3 4">
    <name type="scientific">Flavonifractor plautii</name>
    <name type="common">Fusobacterium plautii</name>
    <dbReference type="NCBI Taxonomy" id="292800"/>
    <lineage>
        <taxon>Bacteria</taxon>
        <taxon>Bacillati</taxon>
        <taxon>Bacillota</taxon>
        <taxon>Clostridia</taxon>
        <taxon>Eubacteriales</taxon>
        <taxon>Oscillospiraceae</taxon>
        <taxon>Flavonifractor</taxon>
    </lineage>
</organism>
<proteinExistence type="predicted"/>
<dbReference type="Proteomes" id="UP001211173">
    <property type="component" value="Unassembled WGS sequence"/>
</dbReference>
<reference evidence="3 4" key="1">
    <citation type="journal article" date="2019" name="Nat. Med.">
        <title>A library of human gut bacterial isolates paired with longitudinal multiomics data enables mechanistic microbiome research.</title>
        <authorList>
            <person name="Poyet M."/>
            <person name="Groussin M."/>
            <person name="Gibbons S.M."/>
            <person name="Avila-Pacheco J."/>
            <person name="Jiang X."/>
            <person name="Kearney S.M."/>
            <person name="Perrotta A.R."/>
            <person name="Berdy B."/>
            <person name="Zhao S."/>
            <person name="Lieberman T.D."/>
            <person name="Swanson P.K."/>
            <person name="Smith M."/>
            <person name="Roesemann S."/>
            <person name="Alexander J.E."/>
            <person name="Rich S.A."/>
            <person name="Livny J."/>
            <person name="Vlamakis H."/>
            <person name="Clish C."/>
            <person name="Bullock K."/>
            <person name="Deik A."/>
            <person name="Scott J."/>
            <person name="Pierce K.A."/>
            <person name="Xavier R.J."/>
            <person name="Alm E.J."/>
        </authorList>
    </citation>
    <scope>NUCLEOTIDE SEQUENCE [LARGE SCALE GENOMIC DNA]</scope>
    <source>
        <strain evidence="3 4">BIOML-A5</strain>
    </source>
</reference>
<dbReference type="EMBL" id="JAQLWV010000042">
    <property type="protein sequence ID" value="MDB7935334.1"/>
    <property type="molecule type" value="Genomic_DNA"/>
</dbReference>
<keyword evidence="1" id="KW-0812">Transmembrane</keyword>
<feature type="transmembrane region" description="Helical" evidence="1">
    <location>
        <begin position="12"/>
        <end position="34"/>
    </location>
</feature>
<evidence type="ECO:0000313" key="2">
    <source>
        <dbReference type="EMBL" id="MDB7935334.1"/>
    </source>
</evidence>
<keyword evidence="1" id="KW-0472">Membrane</keyword>
<gene>
    <name evidence="3" type="ORF">GKE90_15540</name>
    <name evidence="2" type="ORF">PNE06_19800</name>
</gene>
<feature type="transmembrane region" description="Helical" evidence="1">
    <location>
        <begin position="40"/>
        <end position="60"/>
    </location>
</feature>
<evidence type="ECO:0000313" key="4">
    <source>
        <dbReference type="Proteomes" id="UP000429811"/>
    </source>
</evidence>